<sequence>MQEGAADPLEVTQIVKNRNRTIVFASTILKSDFFSDLQKMSLQERIDGSPITGVFLCSHE</sequence>
<dbReference type="OrthoDB" id="66369at2759"/>
<gene>
    <name evidence="1" type="ORF">DFP72DRAFT_1064554</name>
</gene>
<reference evidence="1 2" key="1">
    <citation type="submission" date="2020-07" db="EMBL/GenBank/DDBJ databases">
        <title>Comparative genomics of pyrophilous fungi reveals a link between fire events and developmental genes.</title>
        <authorList>
            <consortium name="DOE Joint Genome Institute"/>
            <person name="Steindorff A.S."/>
            <person name="Carver A."/>
            <person name="Calhoun S."/>
            <person name="Stillman K."/>
            <person name="Liu H."/>
            <person name="Lipzen A."/>
            <person name="Pangilinan J."/>
            <person name="Labutti K."/>
            <person name="Bruns T.D."/>
            <person name="Grigoriev I.V."/>
        </authorList>
    </citation>
    <scope>NUCLEOTIDE SEQUENCE [LARGE SCALE GENOMIC DNA]</scope>
    <source>
        <strain evidence="1 2">CBS 144469</strain>
    </source>
</reference>
<evidence type="ECO:0000313" key="2">
    <source>
        <dbReference type="Proteomes" id="UP000521943"/>
    </source>
</evidence>
<comment type="caution">
    <text evidence="1">The sequence shown here is derived from an EMBL/GenBank/DDBJ whole genome shotgun (WGS) entry which is preliminary data.</text>
</comment>
<dbReference type="Proteomes" id="UP000521943">
    <property type="component" value="Unassembled WGS sequence"/>
</dbReference>
<accession>A0A8H6I540</accession>
<dbReference type="AlphaFoldDB" id="A0A8H6I540"/>
<keyword evidence="2" id="KW-1185">Reference proteome</keyword>
<organism evidence="1 2">
    <name type="scientific">Ephemerocybe angulata</name>
    <dbReference type="NCBI Taxonomy" id="980116"/>
    <lineage>
        <taxon>Eukaryota</taxon>
        <taxon>Fungi</taxon>
        <taxon>Dikarya</taxon>
        <taxon>Basidiomycota</taxon>
        <taxon>Agaricomycotina</taxon>
        <taxon>Agaricomycetes</taxon>
        <taxon>Agaricomycetidae</taxon>
        <taxon>Agaricales</taxon>
        <taxon>Agaricineae</taxon>
        <taxon>Psathyrellaceae</taxon>
        <taxon>Ephemerocybe</taxon>
    </lineage>
</organism>
<evidence type="ECO:0000313" key="1">
    <source>
        <dbReference type="EMBL" id="KAF6759055.1"/>
    </source>
</evidence>
<protein>
    <submittedName>
        <fullName evidence="1">Uncharacterized protein</fullName>
    </submittedName>
</protein>
<name>A0A8H6I540_9AGAR</name>
<proteinExistence type="predicted"/>
<dbReference type="EMBL" id="JACGCI010000017">
    <property type="protein sequence ID" value="KAF6759055.1"/>
    <property type="molecule type" value="Genomic_DNA"/>
</dbReference>